<gene>
    <name evidence="2" type="ORF">EJ03DRAFT_42318</name>
</gene>
<protein>
    <submittedName>
        <fullName evidence="2">Uncharacterized protein</fullName>
    </submittedName>
</protein>
<organism evidence="2 3">
    <name type="scientific">Teratosphaeria nubilosa</name>
    <dbReference type="NCBI Taxonomy" id="161662"/>
    <lineage>
        <taxon>Eukaryota</taxon>
        <taxon>Fungi</taxon>
        <taxon>Dikarya</taxon>
        <taxon>Ascomycota</taxon>
        <taxon>Pezizomycotina</taxon>
        <taxon>Dothideomycetes</taxon>
        <taxon>Dothideomycetidae</taxon>
        <taxon>Mycosphaerellales</taxon>
        <taxon>Teratosphaeriaceae</taxon>
        <taxon>Teratosphaeria</taxon>
    </lineage>
</organism>
<name>A0A6G1KTU9_9PEZI</name>
<keyword evidence="3" id="KW-1185">Reference proteome</keyword>
<reference evidence="2" key="1">
    <citation type="journal article" date="2020" name="Stud. Mycol.">
        <title>101 Dothideomycetes genomes: a test case for predicting lifestyles and emergence of pathogens.</title>
        <authorList>
            <person name="Haridas S."/>
            <person name="Albert R."/>
            <person name="Binder M."/>
            <person name="Bloem J."/>
            <person name="Labutti K."/>
            <person name="Salamov A."/>
            <person name="Andreopoulos B."/>
            <person name="Baker S."/>
            <person name="Barry K."/>
            <person name="Bills G."/>
            <person name="Bluhm B."/>
            <person name="Cannon C."/>
            <person name="Castanera R."/>
            <person name="Culley D."/>
            <person name="Daum C."/>
            <person name="Ezra D."/>
            <person name="Gonzalez J."/>
            <person name="Henrissat B."/>
            <person name="Kuo A."/>
            <person name="Liang C."/>
            <person name="Lipzen A."/>
            <person name="Lutzoni F."/>
            <person name="Magnuson J."/>
            <person name="Mondo S."/>
            <person name="Nolan M."/>
            <person name="Ohm R."/>
            <person name="Pangilinan J."/>
            <person name="Park H.-J."/>
            <person name="Ramirez L."/>
            <person name="Alfaro M."/>
            <person name="Sun H."/>
            <person name="Tritt A."/>
            <person name="Yoshinaga Y."/>
            <person name="Zwiers L.-H."/>
            <person name="Turgeon B."/>
            <person name="Goodwin S."/>
            <person name="Spatafora J."/>
            <person name="Crous P."/>
            <person name="Grigoriev I."/>
        </authorList>
    </citation>
    <scope>NUCLEOTIDE SEQUENCE</scope>
    <source>
        <strain evidence="2">CBS 116005</strain>
    </source>
</reference>
<proteinExistence type="predicted"/>
<evidence type="ECO:0000313" key="2">
    <source>
        <dbReference type="EMBL" id="KAF2764046.1"/>
    </source>
</evidence>
<feature type="region of interest" description="Disordered" evidence="1">
    <location>
        <begin position="60"/>
        <end position="88"/>
    </location>
</feature>
<evidence type="ECO:0000313" key="3">
    <source>
        <dbReference type="Proteomes" id="UP000799436"/>
    </source>
</evidence>
<dbReference type="Proteomes" id="UP000799436">
    <property type="component" value="Unassembled WGS sequence"/>
</dbReference>
<evidence type="ECO:0000256" key="1">
    <source>
        <dbReference type="SAM" id="MobiDB-lite"/>
    </source>
</evidence>
<dbReference type="AlphaFoldDB" id="A0A6G1KTU9"/>
<accession>A0A6G1KTU9</accession>
<dbReference type="EMBL" id="ML995943">
    <property type="protein sequence ID" value="KAF2764046.1"/>
    <property type="molecule type" value="Genomic_DNA"/>
</dbReference>
<sequence>MCKRRSAAILQNLRLASYRFRHLPWSALVVVVVVVQPPAPPSPCSTLHLDLQVHVHKPVNPTKRPHKPTSPHLKLTPSPQTHPLTSPNTTISTTITMSSSFTRFIDKILTSKYNKPLPVTLLPSAIGYYLGLKQGERQAQVLEEIRALGDKDLRRVREIAGSPR</sequence>
<dbReference type="OrthoDB" id="3637273at2759"/>